<keyword evidence="2" id="KW-1185">Reference proteome</keyword>
<name>A0A8J4A5N4_9ACTN</name>
<dbReference type="AlphaFoldDB" id="A0A8J4A5N4"/>
<proteinExistence type="predicted"/>
<reference evidence="1" key="1">
    <citation type="submission" date="2021-01" db="EMBL/GenBank/DDBJ databases">
        <title>Whole genome shotgun sequence of Virgisporangium ochraceum NBRC 16418.</title>
        <authorList>
            <person name="Komaki H."/>
            <person name="Tamura T."/>
        </authorList>
    </citation>
    <scope>NUCLEOTIDE SEQUENCE</scope>
    <source>
        <strain evidence="1">NBRC 16418</strain>
    </source>
</reference>
<dbReference type="EMBL" id="BOPH01000174">
    <property type="protein sequence ID" value="GIJ75556.1"/>
    <property type="molecule type" value="Genomic_DNA"/>
</dbReference>
<evidence type="ECO:0000313" key="2">
    <source>
        <dbReference type="Proteomes" id="UP000635606"/>
    </source>
</evidence>
<dbReference type="Proteomes" id="UP000635606">
    <property type="component" value="Unassembled WGS sequence"/>
</dbReference>
<gene>
    <name evidence="1" type="ORF">Voc01_104730</name>
</gene>
<comment type="caution">
    <text evidence="1">The sequence shown here is derived from an EMBL/GenBank/DDBJ whole genome shotgun (WGS) entry which is preliminary data.</text>
</comment>
<protein>
    <submittedName>
        <fullName evidence="1">Uncharacterized protein</fullName>
    </submittedName>
</protein>
<sequence>MTWVADDEALEIDTSYTGHGLQSLLRAVGDLKGGSSAFVAWLSDEPCAHVFVFTGATDYVYVQVLHLPNE</sequence>
<organism evidence="1 2">
    <name type="scientific">Virgisporangium ochraceum</name>
    <dbReference type="NCBI Taxonomy" id="65505"/>
    <lineage>
        <taxon>Bacteria</taxon>
        <taxon>Bacillati</taxon>
        <taxon>Actinomycetota</taxon>
        <taxon>Actinomycetes</taxon>
        <taxon>Micromonosporales</taxon>
        <taxon>Micromonosporaceae</taxon>
        <taxon>Virgisporangium</taxon>
    </lineage>
</organism>
<evidence type="ECO:0000313" key="1">
    <source>
        <dbReference type="EMBL" id="GIJ75556.1"/>
    </source>
</evidence>
<accession>A0A8J4A5N4</accession>